<feature type="compositionally biased region" description="Polar residues" evidence="1">
    <location>
        <begin position="187"/>
        <end position="200"/>
    </location>
</feature>
<evidence type="ECO:0000313" key="2">
    <source>
        <dbReference type="EMBL" id="KAF6039780.1"/>
    </source>
</evidence>
<dbReference type="PANTHER" id="PTHR40250:SF1">
    <property type="entry name" value="SI:CH1073-281M9.1"/>
    <property type="match status" value="1"/>
</dbReference>
<protein>
    <submittedName>
        <fullName evidence="2">Uncharacterized protein</fullName>
    </submittedName>
</protein>
<dbReference type="EMBL" id="VXIV02000212">
    <property type="protein sequence ID" value="KAF6039780.1"/>
    <property type="molecule type" value="Genomic_DNA"/>
</dbReference>
<sequence length="200" mass="22771">MEIDPLYHFSTHYPNKLCTYDTSHSNASAVNSLVKSKISRRRNNSRYKTQPITFDEIKEVEEPVTPSEENKNTSVASFLKELQETSGLTENRLQAPLESRRSGEDGVGSGSYATNIWYDSPYPTRLSFLDVPETFTSTHHPKKSQVPSEKVNKLKARTARRRNNPRYKTQPITFDEIKEVEEPDEQPTPSTGSKDTQTDS</sequence>
<proteinExistence type="predicted"/>
<name>A0A7J7KNL9_BUGNE</name>
<feature type="compositionally biased region" description="Basic residues" evidence="1">
    <location>
        <begin position="153"/>
        <end position="165"/>
    </location>
</feature>
<dbReference type="PANTHER" id="PTHR40250">
    <property type="entry name" value="CHROMOSOME 11 OPEN READING FRAME 96"/>
    <property type="match status" value="1"/>
</dbReference>
<keyword evidence="3" id="KW-1185">Reference proteome</keyword>
<dbReference type="InterPro" id="IPR031521">
    <property type="entry name" value="DUF4695"/>
</dbReference>
<dbReference type="Proteomes" id="UP000593567">
    <property type="component" value="Unassembled WGS sequence"/>
</dbReference>
<evidence type="ECO:0000313" key="3">
    <source>
        <dbReference type="Proteomes" id="UP000593567"/>
    </source>
</evidence>
<gene>
    <name evidence="2" type="ORF">EB796_001932</name>
</gene>
<comment type="caution">
    <text evidence="2">The sequence shown here is derived from an EMBL/GenBank/DDBJ whole genome shotgun (WGS) entry which is preliminary data.</text>
</comment>
<dbReference type="AlphaFoldDB" id="A0A7J7KNL9"/>
<dbReference type="Pfam" id="PF15766">
    <property type="entry name" value="DUF4695"/>
    <property type="match status" value="2"/>
</dbReference>
<feature type="region of interest" description="Disordered" evidence="1">
    <location>
        <begin position="86"/>
        <end position="108"/>
    </location>
</feature>
<evidence type="ECO:0000256" key="1">
    <source>
        <dbReference type="SAM" id="MobiDB-lite"/>
    </source>
</evidence>
<dbReference type="OrthoDB" id="6156669at2759"/>
<reference evidence="2" key="1">
    <citation type="submission" date="2020-06" db="EMBL/GenBank/DDBJ databases">
        <title>Draft genome of Bugula neritina, a colonial animal packing powerful symbionts and potential medicines.</title>
        <authorList>
            <person name="Rayko M."/>
        </authorList>
    </citation>
    <scope>NUCLEOTIDE SEQUENCE [LARGE SCALE GENOMIC DNA]</scope>
    <source>
        <strain evidence="2">Kwan_BN1</strain>
    </source>
</reference>
<organism evidence="2 3">
    <name type="scientific">Bugula neritina</name>
    <name type="common">Brown bryozoan</name>
    <name type="synonym">Sertularia neritina</name>
    <dbReference type="NCBI Taxonomy" id="10212"/>
    <lineage>
        <taxon>Eukaryota</taxon>
        <taxon>Metazoa</taxon>
        <taxon>Spiralia</taxon>
        <taxon>Lophotrochozoa</taxon>
        <taxon>Bryozoa</taxon>
        <taxon>Gymnolaemata</taxon>
        <taxon>Cheilostomatida</taxon>
        <taxon>Flustrina</taxon>
        <taxon>Buguloidea</taxon>
        <taxon>Bugulidae</taxon>
        <taxon>Bugula</taxon>
    </lineage>
</organism>
<feature type="region of interest" description="Disordered" evidence="1">
    <location>
        <begin position="136"/>
        <end position="200"/>
    </location>
</feature>
<accession>A0A7J7KNL9</accession>